<dbReference type="InterPro" id="IPR017853">
    <property type="entry name" value="GH"/>
</dbReference>
<sequence>MYLLIPCPGGRSSTARTPIPLQDTQDLMTSLAPLVTVRNDQDAWWRDAVIYQIYPRSFADSDGDGLGDLPGITSHMDHLAALGVDAIWLSPFYPSPQVDAGYDVADYFDVAPEYGTLADFDEMVAAARAVGIRVVIDLVPNHSSDQHAWFCAALQAGPGSPERERYIFRHSPDGPPNNWGSLFGGPAWTRVEPLTGREEDRDWWYLHMFAAEQPDFNWEHPDVHEMFREFLRFWAGRGVDGFRVDVAHGLVKAPGLPDDALGEDRWRGTAVDDERPKTADNGPMFDQPGVHDIYRDWRSVLGGIRPDILLVAEAWVDPPEQMAKYVREDEMSQAFNFDYLKSPWRAPDLRRVIDTSRAANAAVGAPTTWVLSNHDVVRHATRFGFAPGAEPDDGIGAEDPQPDTALGLRKARAATLFALGLPGSMYMFQGEELGLPEHTTMDDACRQDPAWLRTDKRTRGRDGCRVPLPWAATGPAYGFNTTGRTWLPQPDGWGVYAPAVQESDPDSTLSMYRRAITARREWQLGRGEVEWVQDLPEQVLAFRNGEVTVAINMGDGEAVLPLTGTVLVQSWSGQTGGRLDAITVPANAAVWLAA</sequence>
<dbReference type="AlphaFoldDB" id="A0A1M4RW29"/>
<dbReference type="InterPro" id="IPR006047">
    <property type="entry name" value="GH13_cat_dom"/>
</dbReference>
<dbReference type="PANTHER" id="PTHR10357:SF179">
    <property type="entry name" value="NEUTRAL AND BASIC AMINO ACID TRANSPORT PROTEIN RBAT"/>
    <property type="match status" value="1"/>
</dbReference>
<evidence type="ECO:0000313" key="3">
    <source>
        <dbReference type="EMBL" id="SHE23867.1"/>
    </source>
</evidence>
<comment type="similarity">
    <text evidence="1">Belongs to the glycosyl hydrolase 13 family.</text>
</comment>
<evidence type="ECO:0000256" key="1">
    <source>
        <dbReference type="ARBA" id="ARBA00008061"/>
    </source>
</evidence>
<accession>A0A1M4RW29</accession>
<gene>
    <name evidence="3" type="ORF">ACGLYG10_0064</name>
</gene>
<name>A0A1M4RW29_9ACTO</name>
<dbReference type="GO" id="GO:0009313">
    <property type="term" value="P:oligosaccharide catabolic process"/>
    <property type="evidence" value="ECO:0007669"/>
    <property type="project" value="TreeGrafter"/>
</dbReference>
<dbReference type="STRING" id="1892869.ACGLYG10_0064"/>
<proteinExistence type="inferred from homology"/>
<dbReference type="EMBL" id="FQTT01000001">
    <property type="protein sequence ID" value="SHE23867.1"/>
    <property type="molecule type" value="Genomic_DNA"/>
</dbReference>
<reference evidence="4" key="1">
    <citation type="submission" date="2016-09" db="EMBL/GenBank/DDBJ databases">
        <authorList>
            <person name="Strepis N."/>
        </authorList>
    </citation>
    <scope>NUCLEOTIDE SEQUENCE [LARGE SCALE GENOMIC DNA]</scope>
</reference>
<keyword evidence="4" id="KW-1185">Reference proteome</keyword>
<dbReference type="PANTHER" id="PTHR10357">
    <property type="entry name" value="ALPHA-AMYLASE FAMILY MEMBER"/>
    <property type="match status" value="1"/>
</dbReference>
<dbReference type="Proteomes" id="UP000184291">
    <property type="component" value="Unassembled WGS sequence"/>
</dbReference>
<organism evidence="3 4">
    <name type="scientific">Actinomyces glycerinitolerans</name>
    <dbReference type="NCBI Taxonomy" id="1892869"/>
    <lineage>
        <taxon>Bacteria</taxon>
        <taxon>Bacillati</taxon>
        <taxon>Actinomycetota</taxon>
        <taxon>Actinomycetes</taxon>
        <taxon>Actinomycetales</taxon>
        <taxon>Actinomycetaceae</taxon>
        <taxon>Actinomyces</taxon>
    </lineage>
</organism>
<dbReference type="Pfam" id="PF00128">
    <property type="entry name" value="Alpha-amylase"/>
    <property type="match status" value="1"/>
</dbReference>
<dbReference type="CDD" id="cd11332">
    <property type="entry name" value="AmyAc_OligoGlu_TS"/>
    <property type="match status" value="1"/>
</dbReference>
<dbReference type="SMART" id="SM00642">
    <property type="entry name" value="Aamy"/>
    <property type="match status" value="1"/>
</dbReference>
<dbReference type="SUPFAM" id="SSF51445">
    <property type="entry name" value="(Trans)glycosidases"/>
    <property type="match status" value="1"/>
</dbReference>
<evidence type="ECO:0000259" key="2">
    <source>
        <dbReference type="SMART" id="SM00642"/>
    </source>
</evidence>
<dbReference type="InterPro" id="IPR045857">
    <property type="entry name" value="O16G_dom_2"/>
</dbReference>
<feature type="domain" description="Glycosyl hydrolase family 13 catalytic" evidence="2">
    <location>
        <begin position="52"/>
        <end position="465"/>
    </location>
</feature>
<dbReference type="Gene3D" id="3.90.400.10">
    <property type="entry name" value="Oligo-1,6-glucosidase, Domain 2"/>
    <property type="match status" value="1"/>
</dbReference>
<evidence type="ECO:0000313" key="4">
    <source>
        <dbReference type="Proteomes" id="UP000184291"/>
    </source>
</evidence>
<dbReference type="Gene3D" id="3.20.20.80">
    <property type="entry name" value="Glycosidases"/>
    <property type="match status" value="2"/>
</dbReference>
<protein>
    <recommendedName>
        <fullName evidence="2">Glycosyl hydrolase family 13 catalytic domain-containing protein</fullName>
    </recommendedName>
</protein>
<dbReference type="GO" id="GO:0004556">
    <property type="term" value="F:alpha-amylase activity"/>
    <property type="evidence" value="ECO:0007669"/>
    <property type="project" value="TreeGrafter"/>
</dbReference>